<feature type="compositionally biased region" description="Polar residues" evidence="1">
    <location>
        <begin position="152"/>
        <end position="163"/>
    </location>
</feature>
<sequence length="163" mass="17658">MKPRLLLSVVAAIALVIAGAAAIVLYANQPPRRTAESYYERPTRPANVPPPCEDVIEITFATDALMNKAAPELEADISFYNPHFVTQAQNYERLKLAFANQPDVLKAIRPESVPASVTLWVSNSGRGPSVMAQLRQSYGPTNVVDPCAVPGKSSTRPVPTTTR</sequence>
<dbReference type="RefSeq" id="WP_233734368.1">
    <property type="nucleotide sequence ID" value="NZ_JAJVCN010000005.1"/>
</dbReference>
<evidence type="ECO:0008006" key="4">
    <source>
        <dbReference type="Google" id="ProtNLM"/>
    </source>
</evidence>
<evidence type="ECO:0000256" key="1">
    <source>
        <dbReference type="SAM" id="MobiDB-lite"/>
    </source>
</evidence>
<dbReference type="Proteomes" id="UP001521150">
    <property type="component" value="Unassembled WGS sequence"/>
</dbReference>
<name>A0ABS8ZX15_9PSEU</name>
<keyword evidence="3" id="KW-1185">Reference proteome</keyword>
<evidence type="ECO:0000313" key="3">
    <source>
        <dbReference type="Proteomes" id="UP001521150"/>
    </source>
</evidence>
<evidence type="ECO:0000313" key="2">
    <source>
        <dbReference type="EMBL" id="MCE7011620.1"/>
    </source>
</evidence>
<feature type="region of interest" description="Disordered" evidence="1">
    <location>
        <begin position="142"/>
        <end position="163"/>
    </location>
</feature>
<reference evidence="2 3" key="1">
    <citation type="submission" date="2021-12" db="EMBL/GenBank/DDBJ databases">
        <title>Genome sequence of Kibdelosporangium philippinense ATCC 49844.</title>
        <authorList>
            <person name="Fedorov E.A."/>
            <person name="Omeragic M."/>
            <person name="Shalygina K.F."/>
            <person name="Maclea K.S."/>
        </authorList>
    </citation>
    <scope>NUCLEOTIDE SEQUENCE [LARGE SCALE GENOMIC DNA]</scope>
    <source>
        <strain evidence="2 3">ATCC 49844</strain>
    </source>
</reference>
<proteinExistence type="predicted"/>
<protein>
    <recommendedName>
        <fullName evidence="4">FtsX extracellular domain-containing protein</fullName>
    </recommendedName>
</protein>
<gene>
    <name evidence="2" type="ORF">LWC34_53730</name>
</gene>
<organism evidence="2 3">
    <name type="scientific">Kibdelosporangium philippinense</name>
    <dbReference type="NCBI Taxonomy" id="211113"/>
    <lineage>
        <taxon>Bacteria</taxon>
        <taxon>Bacillati</taxon>
        <taxon>Actinomycetota</taxon>
        <taxon>Actinomycetes</taxon>
        <taxon>Pseudonocardiales</taxon>
        <taxon>Pseudonocardiaceae</taxon>
        <taxon>Kibdelosporangium</taxon>
    </lineage>
</organism>
<comment type="caution">
    <text evidence="2">The sequence shown here is derived from an EMBL/GenBank/DDBJ whole genome shotgun (WGS) entry which is preliminary data.</text>
</comment>
<dbReference type="EMBL" id="JAJVCN010000005">
    <property type="protein sequence ID" value="MCE7011620.1"/>
    <property type="molecule type" value="Genomic_DNA"/>
</dbReference>
<accession>A0ABS8ZX15</accession>